<dbReference type="Proteomes" id="UP001180020">
    <property type="component" value="Unassembled WGS sequence"/>
</dbReference>
<evidence type="ECO:0000313" key="2">
    <source>
        <dbReference type="EMBL" id="KAK1302890.1"/>
    </source>
</evidence>
<gene>
    <name evidence="2" type="ORF">QJS10_CPB12g01653</name>
</gene>
<dbReference type="Pfam" id="PF08268">
    <property type="entry name" value="FBA_3"/>
    <property type="match status" value="1"/>
</dbReference>
<dbReference type="InterPro" id="IPR036047">
    <property type="entry name" value="F-box-like_dom_sf"/>
</dbReference>
<reference evidence="2" key="1">
    <citation type="journal article" date="2023" name="Nat. Commun.">
        <title>Diploid and tetraploid genomes of Acorus and the evolution of monocots.</title>
        <authorList>
            <person name="Ma L."/>
            <person name="Liu K.W."/>
            <person name="Li Z."/>
            <person name="Hsiao Y.Y."/>
            <person name="Qi Y."/>
            <person name="Fu T."/>
            <person name="Tang G.D."/>
            <person name="Zhang D."/>
            <person name="Sun W.H."/>
            <person name="Liu D.K."/>
            <person name="Li Y."/>
            <person name="Chen G.Z."/>
            <person name="Liu X.D."/>
            <person name="Liao X.Y."/>
            <person name="Jiang Y.T."/>
            <person name="Yu X."/>
            <person name="Hao Y."/>
            <person name="Huang J."/>
            <person name="Zhao X.W."/>
            <person name="Ke S."/>
            <person name="Chen Y.Y."/>
            <person name="Wu W.L."/>
            <person name="Hsu J.L."/>
            <person name="Lin Y.F."/>
            <person name="Huang M.D."/>
            <person name="Li C.Y."/>
            <person name="Huang L."/>
            <person name="Wang Z.W."/>
            <person name="Zhao X."/>
            <person name="Zhong W.Y."/>
            <person name="Peng D.H."/>
            <person name="Ahmad S."/>
            <person name="Lan S."/>
            <person name="Zhang J.S."/>
            <person name="Tsai W.C."/>
            <person name="Van de Peer Y."/>
            <person name="Liu Z.J."/>
        </authorList>
    </citation>
    <scope>NUCLEOTIDE SEQUENCE</scope>
    <source>
        <strain evidence="2">CP</strain>
    </source>
</reference>
<feature type="domain" description="F-box" evidence="1">
    <location>
        <begin position="1"/>
        <end position="48"/>
    </location>
</feature>
<comment type="caution">
    <text evidence="2">The sequence shown here is derived from an EMBL/GenBank/DDBJ whole genome shotgun (WGS) entry which is preliminary data.</text>
</comment>
<dbReference type="EMBL" id="JAUJYO010000012">
    <property type="protein sequence ID" value="KAK1302890.1"/>
    <property type="molecule type" value="Genomic_DNA"/>
</dbReference>
<protein>
    <submittedName>
        <fullName evidence="2">F-box protein</fullName>
    </submittedName>
</protein>
<dbReference type="Pfam" id="PF12937">
    <property type="entry name" value="F-box-like"/>
    <property type="match status" value="1"/>
</dbReference>
<organism evidence="2 3">
    <name type="scientific">Acorus calamus</name>
    <name type="common">Sweet flag</name>
    <dbReference type="NCBI Taxonomy" id="4465"/>
    <lineage>
        <taxon>Eukaryota</taxon>
        <taxon>Viridiplantae</taxon>
        <taxon>Streptophyta</taxon>
        <taxon>Embryophyta</taxon>
        <taxon>Tracheophyta</taxon>
        <taxon>Spermatophyta</taxon>
        <taxon>Magnoliopsida</taxon>
        <taxon>Liliopsida</taxon>
        <taxon>Acoraceae</taxon>
        <taxon>Acorus</taxon>
    </lineage>
</organism>
<dbReference type="CDD" id="cd09917">
    <property type="entry name" value="F-box_SF"/>
    <property type="match status" value="1"/>
</dbReference>
<dbReference type="SMART" id="SM00256">
    <property type="entry name" value="FBOX"/>
    <property type="match status" value="1"/>
</dbReference>
<dbReference type="SUPFAM" id="SSF81383">
    <property type="entry name" value="F-box domain"/>
    <property type="match status" value="1"/>
</dbReference>
<proteinExistence type="predicted"/>
<dbReference type="AlphaFoldDB" id="A0AAV9DP45"/>
<evidence type="ECO:0000259" key="1">
    <source>
        <dbReference type="PROSITE" id="PS50181"/>
    </source>
</evidence>
<dbReference type="InterPro" id="IPR013187">
    <property type="entry name" value="F-box-assoc_dom_typ3"/>
</dbReference>
<dbReference type="PROSITE" id="PS50181">
    <property type="entry name" value="FBOX"/>
    <property type="match status" value="1"/>
</dbReference>
<reference evidence="2" key="2">
    <citation type="submission" date="2023-06" db="EMBL/GenBank/DDBJ databases">
        <authorList>
            <person name="Ma L."/>
            <person name="Liu K.-W."/>
            <person name="Li Z."/>
            <person name="Hsiao Y.-Y."/>
            <person name="Qi Y."/>
            <person name="Fu T."/>
            <person name="Tang G."/>
            <person name="Zhang D."/>
            <person name="Sun W.-H."/>
            <person name="Liu D.-K."/>
            <person name="Li Y."/>
            <person name="Chen G.-Z."/>
            <person name="Liu X.-D."/>
            <person name="Liao X.-Y."/>
            <person name="Jiang Y.-T."/>
            <person name="Yu X."/>
            <person name="Hao Y."/>
            <person name="Huang J."/>
            <person name="Zhao X.-W."/>
            <person name="Ke S."/>
            <person name="Chen Y.-Y."/>
            <person name="Wu W.-L."/>
            <person name="Hsu J.-L."/>
            <person name="Lin Y.-F."/>
            <person name="Huang M.-D."/>
            <person name="Li C.-Y."/>
            <person name="Huang L."/>
            <person name="Wang Z.-W."/>
            <person name="Zhao X."/>
            <person name="Zhong W.-Y."/>
            <person name="Peng D.-H."/>
            <person name="Ahmad S."/>
            <person name="Lan S."/>
            <person name="Zhang J.-S."/>
            <person name="Tsai W.-C."/>
            <person name="Van De Peer Y."/>
            <person name="Liu Z.-J."/>
        </authorList>
    </citation>
    <scope>NUCLEOTIDE SEQUENCE</scope>
    <source>
        <strain evidence="2">CP</strain>
        <tissue evidence="2">Leaves</tissue>
    </source>
</reference>
<keyword evidence="3" id="KW-1185">Reference proteome</keyword>
<dbReference type="PANTHER" id="PTHR31111">
    <property type="entry name" value="BNAA05G37150D PROTEIN-RELATED"/>
    <property type="match status" value="1"/>
</dbReference>
<name>A0AAV9DP45_ACOCL</name>
<dbReference type="Gene3D" id="1.20.1280.50">
    <property type="match status" value="1"/>
</dbReference>
<evidence type="ECO:0000313" key="3">
    <source>
        <dbReference type="Proteomes" id="UP001180020"/>
    </source>
</evidence>
<dbReference type="InterPro" id="IPR017451">
    <property type="entry name" value="F-box-assoc_interact_dom"/>
</dbReference>
<sequence>MDRVPEDILLDILSRLSFASVLKCRLVSKSWHAVTSDLTFIGLHFARSRKRDPTLLLDVGTKFYMTEPKDDDDPVNPYDNPTAKLLRIPGEEQYVIPYRRLNDAACKGFLPNNTPCNPYTRLRSPDPTQPYRTSVGLSCMGFLLEIRSLYDFGAKVHMRIRNPWTGQVFVLPTYVKRLRKQTGRMDGFGFDPDIGEYKVLIIEYGGHEPVLHGSICTISRRGAVGSWRMIEMLVPFDMQAGSEQGTFLNGEIHWLVWRRIFFDGSHLFSHMERYIVTFSVGRERFTGTTMSLPDELLDVLLGDMGDEGVWERQILDERVRRAMALEDLV</sequence>
<dbReference type="PANTHER" id="PTHR31111:SF136">
    <property type="entry name" value="F-BOX ASSOCIATED DOMAIN-CONTAINING PROTEIN"/>
    <property type="match status" value="1"/>
</dbReference>
<dbReference type="NCBIfam" id="TIGR01640">
    <property type="entry name" value="F_box_assoc_1"/>
    <property type="match status" value="1"/>
</dbReference>
<accession>A0AAV9DP45</accession>
<dbReference type="InterPro" id="IPR001810">
    <property type="entry name" value="F-box_dom"/>
</dbReference>